<dbReference type="RefSeq" id="WP_167366804.1">
    <property type="nucleotide sequence ID" value="NZ_FQZT01000003.1"/>
</dbReference>
<gene>
    <name evidence="1" type="ORF">SAMN02745165_01228</name>
</gene>
<dbReference type="Proteomes" id="UP000184171">
    <property type="component" value="Unassembled WGS sequence"/>
</dbReference>
<dbReference type="EMBL" id="FQZT01000003">
    <property type="protein sequence ID" value="SHI95169.1"/>
    <property type="molecule type" value="Genomic_DNA"/>
</dbReference>
<sequence>MSEKKAEEFNKLCVRCIRQCKQPIAIQMLECPRFQPRPFKSEKHRFQQLDLFDDN</sequence>
<dbReference type="AlphaFoldDB" id="A0A1M6FC25"/>
<name>A0A1M6FC25_MALRU</name>
<organism evidence="1 2">
    <name type="scientific">Malonomonas rubra DSM 5091</name>
    <dbReference type="NCBI Taxonomy" id="1122189"/>
    <lineage>
        <taxon>Bacteria</taxon>
        <taxon>Pseudomonadati</taxon>
        <taxon>Thermodesulfobacteriota</taxon>
        <taxon>Desulfuromonadia</taxon>
        <taxon>Desulfuromonadales</taxon>
        <taxon>Geopsychrobacteraceae</taxon>
        <taxon>Malonomonas</taxon>
    </lineage>
</organism>
<accession>A0A1M6FC25</accession>
<keyword evidence="2" id="KW-1185">Reference proteome</keyword>
<evidence type="ECO:0000313" key="1">
    <source>
        <dbReference type="EMBL" id="SHI95169.1"/>
    </source>
</evidence>
<reference evidence="1 2" key="1">
    <citation type="submission" date="2016-11" db="EMBL/GenBank/DDBJ databases">
        <authorList>
            <person name="Jaros S."/>
            <person name="Januszkiewicz K."/>
            <person name="Wedrychowicz H."/>
        </authorList>
    </citation>
    <scope>NUCLEOTIDE SEQUENCE [LARGE SCALE GENOMIC DNA]</scope>
    <source>
        <strain evidence="1 2">DSM 5091</strain>
    </source>
</reference>
<protein>
    <submittedName>
        <fullName evidence="1">Uncharacterized protein</fullName>
    </submittedName>
</protein>
<evidence type="ECO:0000313" key="2">
    <source>
        <dbReference type="Proteomes" id="UP000184171"/>
    </source>
</evidence>
<proteinExistence type="predicted"/>
<dbReference type="STRING" id="1122189.SAMN02745165_01228"/>